<keyword evidence="9" id="KW-0560">Oxidoreductase</keyword>
<dbReference type="GeneID" id="66069259"/>
<dbReference type="InterPro" id="IPR000172">
    <property type="entry name" value="GMC_OxRdtase_N"/>
</dbReference>
<sequence>MSYRLSNDHIHKDLQGRSSYDADVIIAGSGPVGMAYARTILEKSPSATVLMIEIGSQDDPVVGEHHKNSIKFQKDIDAFVNVIKGALQSVSVPPADTYIPTLVGDSWTPPVNKDGSSSLIFQGSNPNQIREKNLKASAMTRTVGGMATHWTCACPTPHPEEIVNNPIPKAERDELYVQARKLLNVHNDQYDKNAKGDDISIRHNVVKKTLLDNLPQERNVQSLPLGVERRRDNPAYVTWTGANTVLGDQAKLLGTKRFTLKTETRVTRLVPDEIDPKKINGMLLRNLKNDKDELVTARAYVITCGAIGTPQILANSNLAGSIPALGRHLCEQSIAFCQIVMKNEIIDYIKKNPDWQARIKAHHDKHPKDPLPIPFADPEPQVMVPYTSKFPWHTQIHRDAFSYGDVGPRADARVVVDLRFFGRQEVLEKNRVYFAGDSSLKGEWVAGSTDIYGMPQATFEVERSQKDKINDQRMMKDMCEVASLLGAYLPGSNPQFMDPGLALHITGTTRIGKDPNSSVADPSSCVHAFKNLWVGGNGCIPDSMGANPTLTSVMIALKGAGAILDFLKTES</sequence>
<comment type="subunit">
    <text evidence="4">Homotetramer.</text>
</comment>
<feature type="domain" description="Glucose-methanol-choline oxidoreductase C-terminal" evidence="14">
    <location>
        <begin position="502"/>
        <end position="556"/>
    </location>
</feature>
<evidence type="ECO:0000259" key="13">
    <source>
        <dbReference type="Pfam" id="PF00732"/>
    </source>
</evidence>
<dbReference type="Pfam" id="PF00732">
    <property type="entry name" value="GMC_oxred_N"/>
    <property type="match status" value="1"/>
</dbReference>
<dbReference type="OrthoDB" id="269227at2759"/>
<dbReference type="AlphaFoldDB" id="A0A9P7V0R1"/>
<evidence type="ECO:0000256" key="6">
    <source>
        <dbReference type="ARBA" id="ARBA00016408"/>
    </source>
</evidence>
<dbReference type="Gene3D" id="3.50.50.60">
    <property type="entry name" value="FAD/NAD(P)-binding domain"/>
    <property type="match status" value="2"/>
</dbReference>
<evidence type="ECO:0000313" key="15">
    <source>
        <dbReference type="EMBL" id="KAG7098215.1"/>
    </source>
</evidence>
<reference evidence="15" key="1">
    <citation type="journal article" date="2021" name="Genome Biol. Evol.">
        <title>The assembled and annotated genome of the fairy-ring fungus Marasmius oreades.</title>
        <authorList>
            <person name="Hiltunen M."/>
            <person name="Ament-Velasquez S.L."/>
            <person name="Johannesson H."/>
        </authorList>
    </citation>
    <scope>NUCLEOTIDE SEQUENCE</scope>
    <source>
        <strain evidence="15">03SP1</strain>
    </source>
</reference>
<dbReference type="RefSeq" id="XP_043014685.1">
    <property type="nucleotide sequence ID" value="XM_043145985.1"/>
</dbReference>
<gene>
    <name evidence="15" type="ORF">E1B28_000183</name>
</gene>
<evidence type="ECO:0000256" key="10">
    <source>
        <dbReference type="ARBA" id="ARBA00030508"/>
    </source>
</evidence>
<evidence type="ECO:0000256" key="5">
    <source>
        <dbReference type="ARBA" id="ARBA00013082"/>
    </source>
</evidence>
<evidence type="ECO:0000256" key="7">
    <source>
        <dbReference type="ARBA" id="ARBA00022630"/>
    </source>
</evidence>
<dbReference type="InterPro" id="IPR012814">
    <property type="entry name" value="P2OX"/>
</dbReference>
<dbReference type="KEGG" id="more:E1B28_000183"/>
<evidence type="ECO:0000259" key="14">
    <source>
        <dbReference type="Pfam" id="PF05199"/>
    </source>
</evidence>
<dbReference type="GO" id="GO:0050233">
    <property type="term" value="F:pyranose oxidase activity"/>
    <property type="evidence" value="ECO:0007669"/>
    <property type="project" value="UniProtKB-EC"/>
</dbReference>
<dbReference type="InterPro" id="IPR007867">
    <property type="entry name" value="GMC_OxRtase_C"/>
</dbReference>
<dbReference type="EMBL" id="CM032181">
    <property type="protein sequence ID" value="KAG7098215.1"/>
    <property type="molecule type" value="Genomic_DNA"/>
</dbReference>
<comment type="cofactor">
    <cofactor evidence="2">
        <name>FAD</name>
        <dbReference type="ChEBI" id="CHEBI:57692"/>
    </cofactor>
</comment>
<evidence type="ECO:0000313" key="16">
    <source>
        <dbReference type="Proteomes" id="UP001049176"/>
    </source>
</evidence>
<dbReference type="SUPFAM" id="SSF54373">
    <property type="entry name" value="FAD-linked reductases, C-terminal domain"/>
    <property type="match status" value="1"/>
</dbReference>
<feature type="domain" description="Glucose-methanol-choline oxidoreductase N-terminal" evidence="13">
    <location>
        <begin position="259"/>
        <end position="331"/>
    </location>
</feature>
<keyword evidence="8" id="KW-0274">FAD</keyword>
<dbReference type="InterPro" id="IPR036188">
    <property type="entry name" value="FAD/NAD-bd_sf"/>
</dbReference>
<proteinExistence type="inferred from homology"/>
<organism evidence="15 16">
    <name type="scientific">Marasmius oreades</name>
    <name type="common">fairy-ring Marasmius</name>
    <dbReference type="NCBI Taxonomy" id="181124"/>
    <lineage>
        <taxon>Eukaryota</taxon>
        <taxon>Fungi</taxon>
        <taxon>Dikarya</taxon>
        <taxon>Basidiomycota</taxon>
        <taxon>Agaricomycotina</taxon>
        <taxon>Agaricomycetes</taxon>
        <taxon>Agaricomycetidae</taxon>
        <taxon>Agaricales</taxon>
        <taxon>Marasmiineae</taxon>
        <taxon>Marasmiaceae</taxon>
        <taxon>Marasmius</taxon>
    </lineage>
</organism>
<keyword evidence="16" id="KW-1185">Reference proteome</keyword>
<dbReference type="PANTHER" id="PTHR42784">
    <property type="entry name" value="PYRANOSE 2-OXIDASE"/>
    <property type="match status" value="1"/>
</dbReference>
<evidence type="ECO:0000256" key="11">
    <source>
        <dbReference type="ARBA" id="ARBA00031159"/>
    </source>
</evidence>
<evidence type="ECO:0000256" key="12">
    <source>
        <dbReference type="ARBA" id="ARBA00031330"/>
    </source>
</evidence>
<comment type="similarity">
    <text evidence="3">Belongs to the GMC oxidoreductase family.</text>
</comment>
<dbReference type="GO" id="GO:0050660">
    <property type="term" value="F:flavin adenine dinucleotide binding"/>
    <property type="evidence" value="ECO:0007669"/>
    <property type="project" value="InterPro"/>
</dbReference>
<dbReference type="PANTHER" id="PTHR42784:SF1">
    <property type="entry name" value="PYRANOSE 2-OXIDASE"/>
    <property type="match status" value="1"/>
</dbReference>
<evidence type="ECO:0000256" key="8">
    <source>
        <dbReference type="ARBA" id="ARBA00022827"/>
    </source>
</evidence>
<dbReference type="Pfam" id="PF05199">
    <property type="entry name" value="GMC_oxred_C"/>
    <property type="match status" value="1"/>
</dbReference>
<comment type="caution">
    <text evidence="15">The sequence shown here is derived from an EMBL/GenBank/DDBJ whole genome shotgun (WGS) entry which is preliminary data.</text>
</comment>
<comment type="catalytic activity">
    <reaction evidence="1">
        <text>D-glucose + O2 = 2-dehydro-D-glucose + H2O2</text>
        <dbReference type="Rhea" id="RHEA:10552"/>
        <dbReference type="ChEBI" id="CHEBI:4167"/>
        <dbReference type="ChEBI" id="CHEBI:15379"/>
        <dbReference type="ChEBI" id="CHEBI:16240"/>
        <dbReference type="ChEBI" id="CHEBI:16609"/>
        <dbReference type="EC" id="1.1.3.10"/>
    </reaction>
</comment>
<dbReference type="EC" id="1.1.3.10" evidence="5"/>
<evidence type="ECO:0000256" key="1">
    <source>
        <dbReference type="ARBA" id="ARBA00000827"/>
    </source>
</evidence>
<name>A0A9P7V0R1_9AGAR</name>
<evidence type="ECO:0000256" key="9">
    <source>
        <dbReference type="ARBA" id="ARBA00023002"/>
    </source>
</evidence>
<dbReference type="NCBIfam" id="TIGR02462">
    <property type="entry name" value="pyranose_ox"/>
    <property type="match status" value="1"/>
</dbReference>
<evidence type="ECO:0000256" key="2">
    <source>
        <dbReference type="ARBA" id="ARBA00001974"/>
    </source>
</evidence>
<evidence type="ECO:0000256" key="4">
    <source>
        <dbReference type="ARBA" id="ARBA00011881"/>
    </source>
</evidence>
<dbReference type="SUPFAM" id="SSF51905">
    <property type="entry name" value="FAD/NAD(P)-binding domain"/>
    <property type="match status" value="1"/>
</dbReference>
<protein>
    <recommendedName>
        <fullName evidence="6">Pyranose 2-oxidase</fullName>
        <ecNumber evidence="5">1.1.3.10</ecNumber>
    </recommendedName>
    <alternativeName>
        <fullName evidence="11">FAD-oxidoreductase</fullName>
    </alternativeName>
    <alternativeName>
        <fullName evidence="10">Glucose 2-oxidase</fullName>
    </alternativeName>
    <alternativeName>
        <fullName evidence="12">Pyranose:oxygen 2-oxidoreductase</fullName>
    </alternativeName>
</protein>
<dbReference type="InterPro" id="IPR051473">
    <property type="entry name" value="P2Ox-like"/>
</dbReference>
<evidence type="ECO:0000256" key="3">
    <source>
        <dbReference type="ARBA" id="ARBA00010790"/>
    </source>
</evidence>
<dbReference type="Proteomes" id="UP001049176">
    <property type="component" value="Chromosome 1"/>
</dbReference>
<keyword evidence="7" id="KW-0285">Flavoprotein</keyword>
<accession>A0A9P7V0R1</accession>